<reference evidence="2 3" key="1">
    <citation type="submission" date="2011-09" db="EMBL/GenBank/DDBJ databases">
        <title>The Genome Sequence of Plasmodium vivax North Korean.</title>
        <authorList>
            <consortium name="The Broad Institute Genome Sequencing Platform"/>
            <consortium name="The Broad Institute Genome Sequencing Center for Infectious Disease"/>
            <person name="Neafsey D."/>
            <person name="Carlton J."/>
            <person name="Barnwell J."/>
            <person name="Collins W."/>
            <person name="Escalante A."/>
            <person name="Mullikin J."/>
            <person name="Saul A."/>
            <person name="Guigo R."/>
            <person name="Camara F."/>
            <person name="Young S.K."/>
            <person name="Zeng Q."/>
            <person name="Gargeya S."/>
            <person name="Fitzgerald M."/>
            <person name="Haas B."/>
            <person name="Abouelleil A."/>
            <person name="Alvarado L."/>
            <person name="Arachchi H.M."/>
            <person name="Berlin A."/>
            <person name="Brown A."/>
            <person name="Chapman S.B."/>
            <person name="Chen Z."/>
            <person name="Dunbar C."/>
            <person name="Freedman E."/>
            <person name="Gearin G."/>
            <person name="Gellesch M."/>
            <person name="Goldberg J."/>
            <person name="Griggs A."/>
            <person name="Gujja S."/>
            <person name="Heiman D."/>
            <person name="Howarth C."/>
            <person name="Larson L."/>
            <person name="Lui A."/>
            <person name="MacDonald P.J.P."/>
            <person name="Montmayeur A."/>
            <person name="Murphy C."/>
            <person name="Neiman D."/>
            <person name="Pearson M."/>
            <person name="Priest M."/>
            <person name="Roberts A."/>
            <person name="Saif S."/>
            <person name="Shea T."/>
            <person name="Shenoy N."/>
            <person name="Sisk P."/>
            <person name="Stolte C."/>
            <person name="Sykes S."/>
            <person name="Wortman J."/>
            <person name="Nusbaum C."/>
            <person name="Birren B."/>
        </authorList>
    </citation>
    <scope>NUCLEOTIDE SEQUENCE [LARGE SCALE GENOMIC DNA]</scope>
    <source>
        <strain evidence="2 3">North Korean</strain>
    </source>
</reference>
<dbReference type="InterPro" id="IPR036570">
    <property type="entry name" value="HORMA_dom_sf"/>
</dbReference>
<feature type="compositionally biased region" description="Basic and acidic residues" evidence="1">
    <location>
        <begin position="34"/>
        <end position="45"/>
    </location>
</feature>
<proteinExistence type="predicted"/>
<evidence type="ECO:0000313" key="3">
    <source>
        <dbReference type="Proteomes" id="UP000053239"/>
    </source>
</evidence>
<accession>A0A0J9TYM7</accession>
<feature type="non-terminal residue" evidence="2">
    <location>
        <position position="160"/>
    </location>
</feature>
<gene>
    <name evidence="2" type="ORF">PVNG_06617</name>
</gene>
<protein>
    <submittedName>
        <fullName evidence="2">Uncharacterized protein</fullName>
    </submittedName>
</protein>
<dbReference type="EMBL" id="KQ235320">
    <property type="protein sequence ID" value="KNA00597.1"/>
    <property type="molecule type" value="Genomic_DNA"/>
</dbReference>
<sequence length="160" mass="18750">MEREATQGEGLTAGGIPNRDRREPPYDDGDGDDSEQHCEPQREHPPIAPLPLQALYPIKRFITNKSLYKYRISLKNLKNEVLKIYTIEFEQFYQPRRTQISYPAFEELVWDLFTYVEMQMCEAYAADKTFEISFDLVKDHETTSATSENLTRDWELISCD</sequence>
<dbReference type="Proteomes" id="UP000053239">
    <property type="component" value="Unassembled WGS sequence"/>
</dbReference>
<dbReference type="AlphaFoldDB" id="A0A0J9TYM7"/>
<evidence type="ECO:0000256" key="1">
    <source>
        <dbReference type="SAM" id="MobiDB-lite"/>
    </source>
</evidence>
<name>A0A0J9TYM7_PLAVI</name>
<evidence type="ECO:0000313" key="2">
    <source>
        <dbReference type="EMBL" id="KNA00597.1"/>
    </source>
</evidence>
<dbReference type="SUPFAM" id="SSF56019">
    <property type="entry name" value="The spindle assembly checkpoint protein mad2"/>
    <property type="match status" value="1"/>
</dbReference>
<dbReference type="OrthoDB" id="21254at2759"/>
<feature type="region of interest" description="Disordered" evidence="1">
    <location>
        <begin position="1"/>
        <end position="49"/>
    </location>
</feature>
<organism evidence="2 3">
    <name type="scientific">Plasmodium vivax North Korean</name>
    <dbReference type="NCBI Taxonomy" id="1035514"/>
    <lineage>
        <taxon>Eukaryota</taxon>
        <taxon>Sar</taxon>
        <taxon>Alveolata</taxon>
        <taxon>Apicomplexa</taxon>
        <taxon>Aconoidasida</taxon>
        <taxon>Haemosporida</taxon>
        <taxon>Plasmodiidae</taxon>
        <taxon>Plasmodium</taxon>
        <taxon>Plasmodium (Plasmodium)</taxon>
    </lineage>
</organism>